<accession>A0A8W8P3L6</accession>
<evidence type="ECO:0000256" key="1">
    <source>
        <dbReference type="SAM" id="MobiDB-lite"/>
    </source>
</evidence>
<dbReference type="AlphaFoldDB" id="A0A8W8P3L6"/>
<evidence type="ECO:0000313" key="2">
    <source>
        <dbReference type="EnsemblMetazoa" id="G9545.1:cds"/>
    </source>
</evidence>
<organism evidence="2 3">
    <name type="scientific">Magallana gigas</name>
    <name type="common">Pacific oyster</name>
    <name type="synonym">Crassostrea gigas</name>
    <dbReference type="NCBI Taxonomy" id="29159"/>
    <lineage>
        <taxon>Eukaryota</taxon>
        <taxon>Metazoa</taxon>
        <taxon>Spiralia</taxon>
        <taxon>Lophotrochozoa</taxon>
        <taxon>Mollusca</taxon>
        <taxon>Bivalvia</taxon>
        <taxon>Autobranchia</taxon>
        <taxon>Pteriomorphia</taxon>
        <taxon>Ostreida</taxon>
        <taxon>Ostreoidea</taxon>
        <taxon>Ostreidae</taxon>
        <taxon>Magallana</taxon>
    </lineage>
</organism>
<sequence length="76" mass="8893">MHTYVFCFIHSLKWNPGKGSTPKDHLHHPRHPKLGRYQSHPRGRLQPGLWHTHHRGCLRGGGGRYNLRSAKRPRTE</sequence>
<name>A0A8W8P3L6_MAGGI</name>
<dbReference type="Proteomes" id="UP000005408">
    <property type="component" value="Unassembled WGS sequence"/>
</dbReference>
<evidence type="ECO:0000313" key="3">
    <source>
        <dbReference type="Proteomes" id="UP000005408"/>
    </source>
</evidence>
<proteinExistence type="predicted"/>
<protein>
    <submittedName>
        <fullName evidence="2">Uncharacterized protein</fullName>
    </submittedName>
</protein>
<keyword evidence="3" id="KW-1185">Reference proteome</keyword>
<reference evidence="2" key="1">
    <citation type="submission" date="2022-08" db="UniProtKB">
        <authorList>
            <consortium name="EnsemblMetazoa"/>
        </authorList>
    </citation>
    <scope>IDENTIFICATION</scope>
    <source>
        <strain evidence="2">05x7-T-G4-1.051#20</strain>
    </source>
</reference>
<dbReference type="EnsemblMetazoa" id="G9545.1">
    <property type="protein sequence ID" value="G9545.1:cds"/>
    <property type="gene ID" value="G9545"/>
</dbReference>
<feature type="region of interest" description="Disordered" evidence="1">
    <location>
        <begin position="18"/>
        <end position="55"/>
    </location>
</feature>
<feature type="compositionally biased region" description="Basic residues" evidence="1">
    <location>
        <begin position="25"/>
        <end position="43"/>
    </location>
</feature>